<evidence type="ECO:0000256" key="2">
    <source>
        <dbReference type="ARBA" id="ARBA00022692"/>
    </source>
</evidence>
<sequence length="602" mass="64820">MKLLLLLQLGCLCHGVPYIHKLAGKCSFSLRMPGNSDVAALPADSTDVLLEQMCRDLDCGSIYAVNGTNSPPNATCFHGCLYRDGRLHNCSESVGGNCTGVAEVICGHQAVRLAAGADRCAGRVELWADGRWGTVCDDQWDLRDAHVVCGQLGCGYALSVAGQGGPFPPGRGPIHLDELNCTGREENLWSCPAAQGEQDCGHKEDAGVVCSERRAVRLTGGSDRCSGKVEVHRNGSWGNVCDNCWNKQLASMVCSMLGCGTEPLKFSQFLPPLVFNDGPQWFYQCDQNTQSLWECKETVNSANLCVTSKASGVICNGSLGFHAATTPTMTNVAVATTLTTGAPSLVPSEGLRAYGLLGTVALALLLVVVLITNSVICCHYRRRHAMLLQQTHASPRPSAEHHNSYQCAVDLVKVTANPVQTEEVPPNTRYIWTQLSSAESTSIDTDYEQYEQSDEKPVPLSTFRNSRRYRADVNPLTSLEGLCEECPEPTEELMAVPEAQYTTVSKSSRDSFSTSSTSSGECYENTKNYVMVLPDPGLGQSSAVYDVFSPADLTPSEGPVHPGQTTNLQNSGDEDDGPIYSPVSPDQDSSSEDDYDDIGSLQ</sequence>
<keyword evidence="2 11" id="KW-0812">Transmembrane</keyword>
<dbReference type="GeneID" id="120826832"/>
<evidence type="ECO:0000259" key="13">
    <source>
        <dbReference type="PROSITE" id="PS50287"/>
    </source>
</evidence>
<evidence type="ECO:0000256" key="11">
    <source>
        <dbReference type="SAM" id="Phobius"/>
    </source>
</evidence>
<evidence type="ECO:0000256" key="6">
    <source>
        <dbReference type="ARBA" id="ARBA00023136"/>
    </source>
</evidence>
<feature type="region of interest" description="Disordered" evidence="10">
    <location>
        <begin position="549"/>
        <end position="602"/>
    </location>
</feature>
<evidence type="ECO:0000256" key="12">
    <source>
        <dbReference type="SAM" id="SignalP"/>
    </source>
</evidence>
<keyword evidence="4" id="KW-0677">Repeat</keyword>
<feature type="disulfide bond" evidence="9">
    <location>
        <begin position="241"/>
        <end position="305"/>
    </location>
</feature>
<dbReference type="Ensembl" id="ENSGACT00000081858.1">
    <property type="protein sequence ID" value="ENSGACP00000069003.1"/>
    <property type="gene ID" value="ENSGACG00000002315.2"/>
</dbReference>
<dbReference type="FunFam" id="3.10.250.10:FF:000010">
    <property type="entry name" value="T-cell differentiation antigen CD6"/>
    <property type="match status" value="1"/>
</dbReference>
<feature type="signal peptide" evidence="12">
    <location>
        <begin position="1"/>
        <end position="15"/>
    </location>
</feature>
<dbReference type="GeneTree" id="ENSGT00940000161029"/>
<dbReference type="SMART" id="SM00202">
    <property type="entry name" value="SR"/>
    <property type="match status" value="2"/>
</dbReference>
<feature type="transmembrane region" description="Helical" evidence="11">
    <location>
        <begin position="353"/>
        <end position="376"/>
    </location>
</feature>
<feature type="domain" description="SRCR" evidence="13">
    <location>
        <begin position="111"/>
        <end position="211"/>
    </location>
</feature>
<dbReference type="PANTHER" id="PTHR47653:SF1">
    <property type="entry name" value="DELETED IN MALIGNANT BRAIN TUMORS 1 PROTEIN"/>
    <property type="match status" value="1"/>
</dbReference>
<dbReference type="PRINTS" id="PR00258">
    <property type="entry name" value="SPERACTRCPTR"/>
</dbReference>
<protein>
    <recommendedName>
        <fullName evidence="13">SRCR domain-containing protein</fullName>
    </recommendedName>
</protein>
<feature type="disulfide bond" evidence="9">
    <location>
        <begin position="254"/>
        <end position="315"/>
    </location>
</feature>
<dbReference type="InterPro" id="IPR001190">
    <property type="entry name" value="SRCR"/>
</dbReference>
<feature type="disulfide bond" evidence="9">
    <location>
        <begin position="285"/>
        <end position="295"/>
    </location>
</feature>
<dbReference type="PROSITE" id="PS00420">
    <property type="entry name" value="SRCR_1"/>
    <property type="match status" value="2"/>
</dbReference>
<feature type="region of interest" description="Disordered" evidence="10">
    <location>
        <begin position="501"/>
        <end position="521"/>
    </location>
</feature>
<keyword evidence="5 11" id="KW-1133">Transmembrane helix</keyword>
<dbReference type="GO" id="GO:0016020">
    <property type="term" value="C:membrane"/>
    <property type="evidence" value="ECO:0007669"/>
    <property type="project" value="UniProtKB-SubCell"/>
</dbReference>
<evidence type="ECO:0000256" key="5">
    <source>
        <dbReference type="ARBA" id="ARBA00022989"/>
    </source>
</evidence>
<evidence type="ECO:0000256" key="7">
    <source>
        <dbReference type="ARBA" id="ARBA00023157"/>
    </source>
</evidence>
<evidence type="ECO:0000256" key="9">
    <source>
        <dbReference type="PROSITE-ProRule" id="PRU00196"/>
    </source>
</evidence>
<feature type="disulfide bond" evidence="9">
    <location>
        <begin position="181"/>
        <end position="191"/>
    </location>
</feature>
<feature type="domain" description="SRCR" evidence="13">
    <location>
        <begin position="216"/>
        <end position="316"/>
    </location>
</feature>
<keyword evidence="7 9" id="KW-1015">Disulfide bond</keyword>
<feature type="compositionally biased region" description="Low complexity" evidence="10">
    <location>
        <begin position="502"/>
        <end position="519"/>
    </location>
</feature>
<accession>A0AAQ4S266</accession>
<dbReference type="InterPro" id="IPR036772">
    <property type="entry name" value="SRCR-like_dom_sf"/>
</dbReference>
<evidence type="ECO:0000256" key="4">
    <source>
        <dbReference type="ARBA" id="ARBA00022737"/>
    </source>
</evidence>
<dbReference type="Proteomes" id="UP000007635">
    <property type="component" value="Chromosome X"/>
</dbReference>
<evidence type="ECO:0000256" key="3">
    <source>
        <dbReference type="ARBA" id="ARBA00022729"/>
    </source>
</evidence>
<feature type="disulfide bond" evidence="9">
    <location>
        <begin position="149"/>
        <end position="210"/>
    </location>
</feature>
<feature type="chain" id="PRO_5042968695" description="SRCR domain-containing protein" evidence="12">
    <location>
        <begin position="16"/>
        <end position="602"/>
    </location>
</feature>
<dbReference type="PANTHER" id="PTHR47653">
    <property type="entry name" value="PROTEIN BARK BEETLE"/>
    <property type="match status" value="1"/>
</dbReference>
<dbReference type="InterPro" id="IPR053243">
    <property type="entry name" value="SJ_maturation_regulator"/>
</dbReference>
<dbReference type="AlphaFoldDB" id="A0AAQ4S266"/>
<organism evidence="14 15">
    <name type="scientific">Gasterosteus aculeatus aculeatus</name>
    <name type="common">three-spined stickleback</name>
    <dbReference type="NCBI Taxonomy" id="481459"/>
    <lineage>
        <taxon>Eukaryota</taxon>
        <taxon>Metazoa</taxon>
        <taxon>Chordata</taxon>
        <taxon>Craniata</taxon>
        <taxon>Vertebrata</taxon>
        <taxon>Euteleostomi</taxon>
        <taxon>Actinopterygii</taxon>
        <taxon>Neopterygii</taxon>
        <taxon>Teleostei</taxon>
        <taxon>Neoteleostei</taxon>
        <taxon>Acanthomorphata</taxon>
        <taxon>Eupercaria</taxon>
        <taxon>Perciformes</taxon>
        <taxon>Cottioidei</taxon>
        <taxon>Gasterosteales</taxon>
        <taxon>Gasterosteidae</taxon>
        <taxon>Gasterosteus</taxon>
    </lineage>
</organism>
<reference evidence="14" key="3">
    <citation type="submission" date="2025-09" db="UniProtKB">
        <authorList>
            <consortium name="Ensembl"/>
        </authorList>
    </citation>
    <scope>IDENTIFICATION</scope>
</reference>
<evidence type="ECO:0000313" key="14">
    <source>
        <dbReference type="Ensembl" id="ENSGACP00000069003.1"/>
    </source>
</evidence>
<keyword evidence="15" id="KW-1185">Reference proteome</keyword>
<dbReference type="Gene3D" id="3.10.250.10">
    <property type="entry name" value="SRCR-like domain"/>
    <property type="match status" value="2"/>
</dbReference>
<comment type="subcellular location">
    <subcellularLocation>
        <location evidence="1">Membrane</location>
        <topology evidence="1">Single-pass membrane protein</topology>
    </subcellularLocation>
</comment>
<feature type="compositionally biased region" description="Acidic residues" evidence="10">
    <location>
        <begin position="589"/>
        <end position="602"/>
    </location>
</feature>
<proteinExistence type="predicted"/>
<keyword evidence="6 11" id="KW-0472">Membrane</keyword>
<dbReference type="SUPFAM" id="SSF56487">
    <property type="entry name" value="SRCR-like"/>
    <property type="match status" value="2"/>
</dbReference>
<evidence type="ECO:0000256" key="1">
    <source>
        <dbReference type="ARBA" id="ARBA00004167"/>
    </source>
</evidence>
<reference evidence="14" key="2">
    <citation type="submission" date="2025-08" db="UniProtKB">
        <authorList>
            <consortium name="Ensembl"/>
        </authorList>
    </citation>
    <scope>IDENTIFICATION</scope>
</reference>
<keyword evidence="8" id="KW-0325">Glycoprotein</keyword>
<name>A0AAQ4S266_GASAC</name>
<evidence type="ECO:0000256" key="10">
    <source>
        <dbReference type="SAM" id="MobiDB-lite"/>
    </source>
</evidence>
<dbReference type="GO" id="GO:0045217">
    <property type="term" value="P:cell-cell junction maintenance"/>
    <property type="evidence" value="ECO:0007669"/>
    <property type="project" value="TreeGrafter"/>
</dbReference>
<dbReference type="RefSeq" id="XP_040045322.1">
    <property type="nucleotide sequence ID" value="XM_040189388.1"/>
</dbReference>
<dbReference type="FunFam" id="3.10.250.10:FF:000016">
    <property type="entry name" value="Scavenger receptor cysteine-rich protein type 12"/>
    <property type="match status" value="1"/>
</dbReference>
<evidence type="ECO:0000313" key="15">
    <source>
        <dbReference type="Proteomes" id="UP000007635"/>
    </source>
</evidence>
<feature type="disulfide bond" evidence="9">
    <location>
        <begin position="136"/>
        <end position="200"/>
    </location>
</feature>
<dbReference type="KEGG" id="gat:120826832"/>
<reference evidence="14 15" key="1">
    <citation type="journal article" date="2021" name="G3 (Bethesda)">
        <title>Improved contiguity of the threespine stickleback genome using long-read sequencing.</title>
        <authorList>
            <person name="Nath S."/>
            <person name="Shaw D.E."/>
            <person name="White M.A."/>
        </authorList>
    </citation>
    <scope>NUCLEOTIDE SEQUENCE [LARGE SCALE GENOMIC DNA]</scope>
    <source>
        <strain evidence="14 15">Lake Benthic</strain>
    </source>
</reference>
<keyword evidence="3 12" id="KW-0732">Signal</keyword>
<evidence type="ECO:0000256" key="8">
    <source>
        <dbReference type="ARBA" id="ARBA00023180"/>
    </source>
</evidence>
<dbReference type="Pfam" id="PF00530">
    <property type="entry name" value="SRCR"/>
    <property type="match status" value="2"/>
</dbReference>
<dbReference type="PROSITE" id="PS50287">
    <property type="entry name" value="SRCR_2"/>
    <property type="match status" value="2"/>
</dbReference>